<feature type="domain" description="C2H2-type" evidence="17">
    <location>
        <begin position="259"/>
        <end position="286"/>
    </location>
</feature>
<comment type="subcellular location">
    <subcellularLocation>
        <location evidence="2">Nucleus</location>
    </subcellularLocation>
</comment>
<comment type="similarity">
    <text evidence="3">Belongs to the hunchback C2H2-type zinc-finger protein family.</text>
</comment>
<dbReference type="Proteomes" id="UP001430953">
    <property type="component" value="Unassembled WGS sequence"/>
</dbReference>
<evidence type="ECO:0000256" key="5">
    <source>
        <dbReference type="ARBA" id="ARBA00022492"/>
    </source>
</evidence>
<evidence type="ECO:0000256" key="8">
    <source>
        <dbReference type="ARBA" id="ARBA00022771"/>
    </source>
</evidence>
<dbReference type="FunFam" id="3.30.160.60:FF:000145">
    <property type="entry name" value="Zinc finger protein 574"/>
    <property type="match status" value="1"/>
</dbReference>
<evidence type="ECO:0000256" key="13">
    <source>
        <dbReference type="ARBA" id="ARBA00023242"/>
    </source>
</evidence>
<dbReference type="GO" id="GO:0000978">
    <property type="term" value="F:RNA polymerase II cis-regulatory region sequence-specific DNA binding"/>
    <property type="evidence" value="ECO:0007669"/>
    <property type="project" value="TreeGrafter"/>
</dbReference>
<evidence type="ECO:0000313" key="18">
    <source>
        <dbReference type="EMBL" id="KAL0119969.1"/>
    </source>
</evidence>
<feature type="compositionally biased region" description="Basic and acidic residues" evidence="15">
    <location>
        <begin position="652"/>
        <end position="670"/>
    </location>
</feature>
<dbReference type="Gene3D" id="3.30.160.60">
    <property type="entry name" value="Classic Zinc Finger"/>
    <property type="match status" value="7"/>
</dbReference>
<dbReference type="AlphaFoldDB" id="A0AAW2FYZ8"/>
<dbReference type="InterPro" id="IPR013087">
    <property type="entry name" value="Znf_C2H2_type"/>
</dbReference>
<feature type="domain" description="C2H2-type" evidence="17">
    <location>
        <begin position="427"/>
        <end position="454"/>
    </location>
</feature>
<keyword evidence="6" id="KW-0479">Metal-binding</keyword>
<dbReference type="SMART" id="SM00355">
    <property type="entry name" value="ZnF_C2H2"/>
    <property type="match status" value="8"/>
</dbReference>
<dbReference type="Pfam" id="PF13912">
    <property type="entry name" value="zf-C2H2_6"/>
    <property type="match status" value="1"/>
</dbReference>
<keyword evidence="5" id="KW-0302">Gap protein</keyword>
<dbReference type="FunFam" id="3.30.160.60:FF:000688">
    <property type="entry name" value="zinc finger protein 197 isoform X1"/>
    <property type="match status" value="1"/>
</dbReference>
<feature type="compositionally biased region" description="Polar residues" evidence="15">
    <location>
        <begin position="671"/>
        <end position="685"/>
    </location>
</feature>
<evidence type="ECO:0000256" key="7">
    <source>
        <dbReference type="ARBA" id="ARBA00022737"/>
    </source>
</evidence>
<keyword evidence="10" id="KW-0805">Transcription regulation</keyword>
<evidence type="ECO:0000256" key="2">
    <source>
        <dbReference type="ARBA" id="ARBA00004123"/>
    </source>
</evidence>
<evidence type="ECO:0000256" key="3">
    <source>
        <dbReference type="ARBA" id="ARBA00007746"/>
    </source>
</evidence>
<feature type="domain" description="RING-type" evidence="16">
    <location>
        <begin position="17"/>
        <end position="56"/>
    </location>
</feature>
<keyword evidence="19" id="KW-1185">Reference proteome</keyword>
<dbReference type="PROSITE" id="PS00028">
    <property type="entry name" value="ZINC_FINGER_C2H2_1"/>
    <property type="match status" value="7"/>
</dbReference>
<dbReference type="InterPro" id="IPR001841">
    <property type="entry name" value="Znf_RING"/>
</dbReference>
<protein>
    <recommendedName>
        <fullName evidence="4">Protein hunchback</fullName>
    </recommendedName>
</protein>
<keyword evidence="8 14" id="KW-0863">Zinc-finger</keyword>
<evidence type="ECO:0000313" key="19">
    <source>
        <dbReference type="Proteomes" id="UP001430953"/>
    </source>
</evidence>
<feature type="domain" description="C2H2-type" evidence="17">
    <location>
        <begin position="399"/>
        <end position="426"/>
    </location>
</feature>
<keyword evidence="13" id="KW-0539">Nucleus</keyword>
<evidence type="ECO:0000256" key="4">
    <source>
        <dbReference type="ARBA" id="ARBA00013638"/>
    </source>
</evidence>
<dbReference type="FunFam" id="3.30.160.60:FF:000325">
    <property type="entry name" value="ZFP90 zinc finger protein"/>
    <property type="match status" value="1"/>
</dbReference>
<feature type="domain" description="C2H2-type" evidence="17">
    <location>
        <begin position="315"/>
        <end position="337"/>
    </location>
</feature>
<sequence length="753" mass="86707">MIFLKEFGRCTATNEKCPNCGQITNTSFSRLVKDSCGHTKCRLCLLHEEHGCKICQTEHHVQEKDVQEYIVINTEEPSIKNGELNNAQKTSNEEIVLPLELVINKESKSKESNSDSNSATCGSSSLDLSENVTVDNNDETYECITIDDSVTDDDSNKVYIPKIEHYNIALNIENHLRNDSNCDSKNLQSPRAENDTQAKTKINTKIVKKSKNVKYRNRSHIIIVPGTPEKYKCNVCNKIFRNKKGKCYHDACVTGIRPYQCTFCDKSFVKRSHFEYHERVHRGYKPYKCDLCEKAFPQRNKLNRHMLSHNKEKQFVCSECNKRFSKKDDLKNHLNVHNTTVIYKCKSCNKSFRMLTNLKRHMQTHTSERPHRCDQCDKSFKDRSLLIRHKRIHGKERPFSCAHCNKVFLSKSELQRHLTVHSDEKPFSCEYCQTLFRRKDNLNRHIRHHHTEDFNCEVAKTPVVETDQNCTVKSNQQRQKQKSKRTQSKNTGKVTATFVSSRDQINSRLDSMGNITPVIKATSEVSNAVPVINGPINIRRLEDGLSDRTDKKIFTYTEPIPIAEAVVLNCRIEEKLYPQSASSHDYFMRSYLKDKNSKVNSYPNNKLTSQENHNLATAATSKTETLLPGVTADQINSTTNVYKKIITSCEEDKANQNKDNDEKESEKNGESTKNTQDYENLDSTVSFRESNYVSTIKKHTTQQLENCSTENSANSDLDTTKHAILPKSSQNSCEKKQNDIHWRRRIAETLKPF</sequence>
<feature type="domain" description="C2H2-type" evidence="17">
    <location>
        <begin position="231"/>
        <end position="258"/>
    </location>
</feature>
<evidence type="ECO:0000256" key="9">
    <source>
        <dbReference type="ARBA" id="ARBA00022833"/>
    </source>
</evidence>
<dbReference type="GO" id="GO:0008270">
    <property type="term" value="F:zinc ion binding"/>
    <property type="evidence" value="ECO:0007669"/>
    <property type="project" value="UniProtKB-KW"/>
</dbReference>
<feature type="domain" description="C2H2-type" evidence="17">
    <location>
        <begin position="371"/>
        <end position="398"/>
    </location>
</feature>
<evidence type="ECO:0000256" key="6">
    <source>
        <dbReference type="ARBA" id="ARBA00022723"/>
    </source>
</evidence>
<dbReference type="Pfam" id="PF00096">
    <property type="entry name" value="zf-C2H2"/>
    <property type="match status" value="6"/>
</dbReference>
<comment type="caution">
    <text evidence="18">The sequence shown here is derived from an EMBL/GenBank/DDBJ whole genome shotgun (WGS) entry which is preliminary data.</text>
</comment>
<feature type="region of interest" description="Disordered" evidence="15">
    <location>
        <begin position="652"/>
        <end position="685"/>
    </location>
</feature>
<keyword evidence="12" id="KW-0804">Transcription</keyword>
<keyword evidence="9" id="KW-0862">Zinc</keyword>
<dbReference type="PANTHER" id="PTHR23235:SF142">
    <property type="entry name" value="ZINC FINGER PROTEIN 384"/>
    <property type="match status" value="1"/>
</dbReference>
<dbReference type="GO" id="GO:0005634">
    <property type="term" value="C:nucleus"/>
    <property type="evidence" value="ECO:0007669"/>
    <property type="project" value="UniProtKB-SubCell"/>
</dbReference>
<keyword evidence="11" id="KW-0238">DNA-binding</keyword>
<proteinExistence type="inferred from homology"/>
<evidence type="ECO:0000259" key="16">
    <source>
        <dbReference type="PROSITE" id="PS50089"/>
    </source>
</evidence>
<reference evidence="18 19" key="1">
    <citation type="submission" date="2023-03" db="EMBL/GenBank/DDBJ databases">
        <title>High recombination rates correlate with genetic variation in Cardiocondyla obscurior ants.</title>
        <authorList>
            <person name="Errbii M."/>
        </authorList>
    </citation>
    <scope>NUCLEOTIDE SEQUENCE [LARGE SCALE GENOMIC DNA]</scope>
    <source>
        <strain evidence="18">Alpha-2009</strain>
        <tissue evidence="18">Whole body</tissue>
    </source>
</reference>
<feature type="region of interest" description="Disordered" evidence="15">
    <location>
        <begin position="469"/>
        <end position="493"/>
    </location>
</feature>
<evidence type="ECO:0000256" key="14">
    <source>
        <dbReference type="PROSITE-ProRule" id="PRU00042"/>
    </source>
</evidence>
<evidence type="ECO:0000256" key="12">
    <source>
        <dbReference type="ARBA" id="ARBA00023163"/>
    </source>
</evidence>
<dbReference type="FunFam" id="3.30.160.60:FF:000123">
    <property type="entry name" value="transcriptional repressor CTCF isoform X1"/>
    <property type="match status" value="1"/>
</dbReference>
<comment type="function">
    <text evidence="1">Gap class segmentation protein that controls development of head structures.</text>
</comment>
<dbReference type="GO" id="GO:0035282">
    <property type="term" value="P:segmentation"/>
    <property type="evidence" value="ECO:0007669"/>
    <property type="project" value="UniProtKB-KW"/>
</dbReference>
<dbReference type="EMBL" id="JADYXP020000007">
    <property type="protein sequence ID" value="KAL0119969.1"/>
    <property type="molecule type" value="Genomic_DNA"/>
</dbReference>
<dbReference type="PROSITE" id="PS50089">
    <property type="entry name" value="ZF_RING_2"/>
    <property type="match status" value="1"/>
</dbReference>
<evidence type="ECO:0000256" key="15">
    <source>
        <dbReference type="SAM" id="MobiDB-lite"/>
    </source>
</evidence>
<gene>
    <name evidence="18" type="ORF">PUN28_007974</name>
</gene>
<organism evidence="18 19">
    <name type="scientific">Cardiocondyla obscurior</name>
    <dbReference type="NCBI Taxonomy" id="286306"/>
    <lineage>
        <taxon>Eukaryota</taxon>
        <taxon>Metazoa</taxon>
        <taxon>Ecdysozoa</taxon>
        <taxon>Arthropoda</taxon>
        <taxon>Hexapoda</taxon>
        <taxon>Insecta</taxon>
        <taxon>Pterygota</taxon>
        <taxon>Neoptera</taxon>
        <taxon>Endopterygota</taxon>
        <taxon>Hymenoptera</taxon>
        <taxon>Apocrita</taxon>
        <taxon>Aculeata</taxon>
        <taxon>Formicoidea</taxon>
        <taxon>Formicidae</taxon>
        <taxon>Myrmicinae</taxon>
        <taxon>Cardiocondyla</taxon>
    </lineage>
</organism>
<feature type="domain" description="C2H2-type" evidence="17">
    <location>
        <begin position="287"/>
        <end position="314"/>
    </location>
</feature>
<name>A0AAW2FYZ8_9HYME</name>
<evidence type="ECO:0000256" key="10">
    <source>
        <dbReference type="ARBA" id="ARBA00023015"/>
    </source>
</evidence>
<dbReference type="PROSITE" id="PS50157">
    <property type="entry name" value="ZINC_FINGER_C2H2_2"/>
    <property type="match status" value="8"/>
</dbReference>
<feature type="domain" description="C2H2-type" evidence="17">
    <location>
        <begin position="343"/>
        <end position="370"/>
    </location>
</feature>
<accession>A0AAW2FYZ8</accession>
<evidence type="ECO:0000256" key="1">
    <source>
        <dbReference type="ARBA" id="ARBA00003983"/>
    </source>
</evidence>
<evidence type="ECO:0000256" key="11">
    <source>
        <dbReference type="ARBA" id="ARBA00023125"/>
    </source>
</evidence>
<evidence type="ECO:0000259" key="17">
    <source>
        <dbReference type="PROSITE" id="PS50157"/>
    </source>
</evidence>
<dbReference type="FunFam" id="3.30.160.60:FF:000100">
    <property type="entry name" value="Zinc finger 45-like"/>
    <property type="match status" value="3"/>
</dbReference>
<dbReference type="GO" id="GO:0000981">
    <property type="term" value="F:DNA-binding transcription factor activity, RNA polymerase II-specific"/>
    <property type="evidence" value="ECO:0007669"/>
    <property type="project" value="TreeGrafter"/>
</dbReference>
<dbReference type="PANTHER" id="PTHR23235">
    <property type="entry name" value="KRUEPPEL-LIKE TRANSCRIPTION FACTOR"/>
    <property type="match status" value="1"/>
</dbReference>
<keyword evidence="7" id="KW-0677">Repeat</keyword>
<keyword evidence="5" id="KW-0217">Developmental protein</keyword>
<dbReference type="GO" id="GO:0030674">
    <property type="term" value="F:protein-macromolecule adaptor activity"/>
    <property type="evidence" value="ECO:0007669"/>
    <property type="project" value="UniProtKB-ARBA"/>
</dbReference>
<dbReference type="SUPFAM" id="SSF57667">
    <property type="entry name" value="beta-beta-alpha zinc fingers"/>
    <property type="match status" value="4"/>
</dbReference>
<dbReference type="InterPro" id="IPR036236">
    <property type="entry name" value="Znf_C2H2_sf"/>
</dbReference>